<evidence type="ECO:0000256" key="2">
    <source>
        <dbReference type="SAM" id="Phobius"/>
    </source>
</evidence>
<feature type="transmembrane region" description="Helical" evidence="2">
    <location>
        <begin position="273"/>
        <end position="293"/>
    </location>
</feature>
<reference evidence="3 4" key="1">
    <citation type="journal article" date="2015" name="Genome Biol. Evol.">
        <title>Comparative Genomics of a Bacterivorous Green Alga Reveals Evolutionary Causalities and Consequences of Phago-Mixotrophic Mode of Nutrition.</title>
        <authorList>
            <person name="Burns J.A."/>
            <person name="Paasch A."/>
            <person name="Narechania A."/>
            <person name="Kim E."/>
        </authorList>
    </citation>
    <scope>NUCLEOTIDE SEQUENCE [LARGE SCALE GENOMIC DNA]</scope>
    <source>
        <strain evidence="3 4">PLY_AMNH</strain>
    </source>
</reference>
<feature type="transmembrane region" description="Helical" evidence="2">
    <location>
        <begin position="336"/>
        <end position="354"/>
    </location>
</feature>
<keyword evidence="2" id="KW-0812">Transmembrane</keyword>
<feature type="compositionally biased region" description="Basic residues" evidence="1">
    <location>
        <begin position="1256"/>
        <end position="1267"/>
    </location>
</feature>
<protein>
    <submittedName>
        <fullName evidence="3">Uncharacterized protein</fullName>
    </submittedName>
</protein>
<feature type="transmembrane region" description="Helical" evidence="2">
    <location>
        <begin position="711"/>
        <end position="736"/>
    </location>
</feature>
<dbReference type="Proteomes" id="UP001190700">
    <property type="component" value="Unassembled WGS sequence"/>
</dbReference>
<name>A0AAE0LJV2_9CHLO</name>
<feature type="transmembrane region" description="Helical" evidence="2">
    <location>
        <begin position="360"/>
        <end position="383"/>
    </location>
</feature>
<dbReference type="EMBL" id="LGRX02000841">
    <property type="protein sequence ID" value="KAK3287449.1"/>
    <property type="molecule type" value="Genomic_DNA"/>
</dbReference>
<feature type="transmembrane region" description="Helical" evidence="2">
    <location>
        <begin position="567"/>
        <end position="590"/>
    </location>
</feature>
<keyword evidence="2" id="KW-1133">Transmembrane helix</keyword>
<feature type="region of interest" description="Disordered" evidence="1">
    <location>
        <begin position="1217"/>
        <end position="1282"/>
    </location>
</feature>
<sequence>MASIPNEQAALGLLEEGTNERRELLVDAVNAFAHAKAADAESQPRVHFMRIKARELRAKRAKFLREGLLFEILLFCLVGVGVPFERLVSDADGVLLGLAGAHLFVVPFVTFSGVLIAFAQPEPGERWKGAGTILAYCVFLPMAPLAVSLAMCRWATCVSDTWRAAMWLAATACPLGSASWGVLHLYANSRRFGHISVFVISSLMCGLILLPIGVILPLWAASDWGGWDTFFTGDPLYICLLAMCVGLLLINYRTVLAMQPAGLETSTRQAQHMFIIGLFTVNMLTQGYILTHLRFADPSETQRNLLLMLSLGLLSLISCTTFILGTGAPAHIKLTVLVWMMVLAPVATCLSFKGSDRSPLIGLLLVVYPLCAALVCAVLVWVSGRGQASRQTSHVVVQVVLGAGGVLLTAILTAHWLHLWGGTSASTGMAVALIVLAPLCVLAGAVIMRREGGDGTREIEEEAEADEIEARIRSASSDGAHRSWSPSKPRRSGFRPSRFRSGSGNGSEDLSQSRHGSGESGESKASGVGSALAAAGEVGERDKPRGWKVQFLSKKAEELMNRMRQGVFFEAMASSFVHILFALSMTTFLVVQFDYPAKEGGFGMMLVMLLVAPVAFYGAVLGSLRYPEILNLHLPWATLRMLFLSMLIGPGALAAALSLLWDDLSDNVRWGGTMLAVAIPGTVCMWLLMWIVPGFALHVTHHLPEWIKDHAFFLCSMNFICILAVLPFGVVFPAALASSYWEDLDSQDQCEGDSRSRSIDMVYSYLSYYSCTLVMVVMGGCSIMLNEKLNKMEAELQRTRGVALIRKACRKISVVVDIVIARLVYDEIQTIGFDETKELLTSQELLTWTPLAGEAMRVCLVSDVTDGDKDDPALGAGPTTKGIGGVKNLIASAIVSGANMRKSDVGEGALPVLTAEIEDAAASTSDAQLRAPAGPQAVTEGLEESRAAELRGMKFLPSLGRRSRGPQLLNLSTLHSTLLDLLMCRLCGGGVRNKRRSHRWTAATRGSAIQKMKLAAAETKLMAESEPEQGATVWQQAVRKMWAQQVLRSEWELVPRKRQVQQGDLYLVLLPVLFERFSHVHEREEPSDDEDEMDLTWTSRQRRWEARLHPSSGGEVHPVPGSGHLKSMSLEEYRALVAFIFPSGLPGKRQYDRQLGAVADEGSGLLPSTRIVSDLTYIMMTKQEGGSLVEGLRPMDFPRFTQALKVVAEQAFPAGYCNTEPNDEGGNAGAEPSEAAFGSPASPPLPMGAPPDGRPRHGRKRAGRRLRNQQQARYDPFPRQPLMATPCGGPICDLAPRPSHDTPHLGSSAPACWLSGLWFLHRRFLESTPSCVFL</sequence>
<feature type="transmembrane region" description="Helical" evidence="2">
    <location>
        <begin position="235"/>
        <end position="252"/>
    </location>
</feature>
<feature type="transmembrane region" description="Helical" evidence="2">
    <location>
        <begin position="602"/>
        <end position="620"/>
    </location>
</feature>
<feature type="transmembrane region" description="Helical" evidence="2">
    <location>
        <begin position="305"/>
        <end position="324"/>
    </location>
</feature>
<proteinExistence type="predicted"/>
<feature type="transmembrane region" description="Helical" evidence="2">
    <location>
        <begin position="395"/>
        <end position="417"/>
    </location>
</feature>
<feature type="transmembrane region" description="Helical" evidence="2">
    <location>
        <begin position="63"/>
        <end position="82"/>
    </location>
</feature>
<evidence type="ECO:0000313" key="4">
    <source>
        <dbReference type="Proteomes" id="UP001190700"/>
    </source>
</evidence>
<feature type="transmembrane region" description="Helical" evidence="2">
    <location>
        <begin position="429"/>
        <end position="448"/>
    </location>
</feature>
<gene>
    <name evidence="3" type="ORF">CYMTET_5033</name>
</gene>
<accession>A0AAE0LJV2</accession>
<evidence type="ECO:0000313" key="3">
    <source>
        <dbReference type="EMBL" id="KAK3287449.1"/>
    </source>
</evidence>
<feature type="transmembrane region" description="Helical" evidence="2">
    <location>
        <begin position="766"/>
        <end position="785"/>
    </location>
</feature>
<feature type="transmembrane region" description="Helical" evidence="2">
    <location>
        <begin position="94"/>
        <end position="119"/>
    </location>
</feature>
<feature type="transmembrane region" description="Helical" evidence="2">
    <location>
        <begin position="641"/>
        <end position="661"/>
    </location>
</feature>
<keyword evidence="2" id="KW-0472">Membrane</keyword>
<comment type="caution">
    <text evidence="3">The sequence shown here is derived from an EMBL/GenBank/DDBJ whole genome shotgun (WGS) entry which is preliminary data.</text>
</comment>
<feature type="transmembrane region" description="Helical" evidence="2">
    <location>
        <begin position="131"/>
        <end position="156"/>
    </location>
</feature>
<organism evidence="3 4">
    <name type="scientific">Cymbomonas tetramitiformis</name>
    <dbReference type="NCBI Taxonomy" id="36881"/>
    <lineage>
        <taxon>Eukaryota</taxon>
        <taxon>Viridiplantae</taxon>
        <taxon>Chlorophyta</taxon>
        <taxon>Pyramimonadophyceae</taxon>
        <taxon>Pyramimonadales</taxon>
        <taxon>Pyramimonadaceae</taxon>
        <taxon>Cymbomonas</taxon>
    </lineage>
</organism>
<feature type="transmembrane region" description="Helical" evidence="2">
    <location>
        <begin position="195"/>
        <end position="220"/>
    </location>
</feature>
<feature type="transmembrane region" description="Helical" evidence="2">
    <location>
        <begin position="673"/>
        <end position="699"/>
    </location>
</feature>
<feature type="transmembrane region" description="Helical" evidence="2">
    <location>
        <begin position="162"/>
        <end position="183"/>
    </location>
</feature>
<keyword evidence="4" id="KW-1185">Reference proteome</keyword>
<feature type="region of interest" description="Disordered" evidence="1">
    <location>
        <begin position="472"/>
        <end position="527"/>
    </location>
</feature>
<evidence type="ECO:0000256" key="1">
    <source>
        <dbReference type="SAM" id="MobiDB-lite"/>
    </source>
</evidence>